<evidence type="ECO:0000313" key="1">
    <source>
        <dbReference type="EMBL" id="GMT20212.1"/>
    </source>
</evidence>
<dbReference type="Proteomes" id="UP001432322">
    <property type="component" value="Unassembled WGS sequence"/>
</dbReference>
<keyword evidence="2" id="KW-1185">Reference proteome</keyword>
<reference evidence="1" key="1">
    <citation type="submission" date="2023-10" db="EMBL/GenBank/DDBJ databases">
        <title>Genome assembly of Pristionchus species.</title>
        <authorList>
            <person name="Yoshida K."/>
            <person name="Sommer R.J."/>
        </authorList>
    </citation>
    <scope>NUCLEOTIDE SEQUENCE</scope>
    <source>
        <strain evidence="1">RS5133</strain>
    </source>
</reference>
<dbReference type="AlphaFoldDB" id="A0AAV5VKF2"/>
<proteinExistence type="predicted"/>
<comment type="caution">
    <text evidence="1">The sequence shown here is derived from an EMBL/GenBank/DDBJ whole genome shotgun (WGS) entry which is preliminary data.</text>
</comment>
<evidence type="ECO:0000313" key="2">
    <source>
        <dbReference type="Proteomes" id="UP001432322"/>
    </source>
</evidence>
<feature type="non-terminal residue" evidence="1">
    <location>
        <position position="1"/>
    </location>
</feature>
<dbReference type="EMBL" id="BTSY01000003">
    <property type="protein sequence ID" value="GMT20212.1"/>
    <property type="molecule type" value="Genomic_DNA"/>
</dbReference>
<organism evidence="1 2">
    <name type="scientific">Pristionchus fissidentatus</name>
    <dbReference type="NCBI Taxonomy" id="1538716"/>
    <lineage>
        <taxon>Eukaryota</taxon>
        <taxon>Metazoa</taxon>
        <taxon>Ecdysozoa</taxon>
        <taxon>Nematoda</taxon>
        <taxon>Chromadorea</taxon>
        <taxon>Rhabditida</taxon>
        <taxon>Rhabditina</taxon>
        <taxon>Diplogasteromorpha</taxon>
        <taxon>Diplogasteroidea</taxon>
        <taxon>Neodiplogasteridae</taxon>
        <taxon>Pristionchus</taxon>
    </lineage>
</organism>
<gene>
    <name evidence="1" type="ORF">PFISCL1PPCAC_11509</name>
</gene>
<feature type="non-terminal residue" evidence="1">
    <location>
        <position position="84"/>
    </location>
</feature>
<name>A0AAV5VKF2_9BILA</name>
<protein>
    <submittedName>
        <fullName evidence="1">Uncharacterized protein</fullName>
    </submittedName>
</protein>
<accession>A0AAV5VKF2</accession>
<sequence length="84" mass="9480">TSDGLPPAVERIVLIGYPTTCDPTIIQKDTTTHDETNYMVKVDAKMARVVCPEGFVLQFKNETNYIQVDSIICERDHVTYTDVD</sequence>